<organism evidence="1 2">
    <name type="scientific">Actinokineospora auranticolor</name>
    <dbReference type="NCBI Taxonomy" id="155976"/>
    <lineage>
        <taxon>Bacteria</taxon>
        <taxon>Bacillati</taxon>
        <taxon>Actinomycetota</taxon>
        <taxon>Actinomycetes</taxon>
        <taxon>Pseudonocardiales</taxon>
        <taxon>Pseudonocardiaceae</taxon>
        <taxon>Actinokineospora</taxon>
    </lineage>
</organism>
<proteinExistence type="predicted"/>
<comment type="caution">
    <text evidence="1">The sequence shown here is derived from an EMBL/GenBank/DDBJ whole genome shotgun (WGS) entry which is preliminary data.</text>
</comment>
<dbReference type="EMBL" id="PTIX01000010">
    <property type="protein sequence ID" value="PPK66437.1"/>
    <property type="molecule type" value="Genomic_DNA"/>
</dbReference>
<evidence type="ECO:0000313" key="1">
    <source>
        <dbReference type="EMBL" id="PPK66437.1"/>
    </source>
</evidence>
<sequence length="87" mass="9177">MISVVLYDSLAVDEVPDTAKTKPLPDINGRKAIQITGGTAFKACTVSMAVAKKSSVAAIVMADNDETKGCELARTIAELIDPTLPRE</sequence>
<dbReference type="Proteomes" id="UP000239203">
    <property type="component" value="Unassembled WGS sequence"/>
</dbReference>
<reference evidence="1 2" key="1">
    <citation type="submission" date="2018-02" db="EMBL/GenBank/DDBJ databases">
        <title>Genomic Encyclopedia of Archaeal and Bacterial Type Strains, Phase II (KMG-II): from individual species to whole genera.</title>
        <authorList>
            <person name="Goeker M."/>
        </authorList>
    </citation>
    <scope>NUCLEOTIDE SEQUENCE [LARGE SCALE GENOMIC DNA]</scope>
    <source>
        <strain evidence="1 2">YU 961-1</strain>
    </source>
</reference>
<name>A0A2S6GMJ5_9PSEU</name>
<keyword evidence="2" id="KW-1185">Reference proteome</keyword>
<protein>
    <submittedName>
        <fullName evidence="1">Uncharacterized protein</fullName>
    </submittedName>
</protein>
<gene>
    <name evidence="1" type="ORF">CLV40_110141</name>
</gene>
<accession>A0A2S6GMJ5</accession>
<dbReference type="AlphaFoldDB" id="A0A2S6GMJ5"/>
<evidence type="ECO:0000313" key="2">
    <source>
        <dbReference type="Proteomes" id="UP000239203"/>
    </source>
</evidence>